<dbReference type="AlphaFoldDB" id="A0A9J7BHS5"/>
<sequence length="393" mass="43053">MSIAAALAGCSRIHPQKQEKVWVVARQTYLHDRVAAVSNRVGQVTNGEQLEVLEHGRRFLKVKTPKNEIGWIEQHAVIDQDDYDQFAKLAAEHKNDPVVASAVLRDDVYLHSAPGRDTQRFFLLPGNAKVQLLIRASVEKLPPGAHRPAPKPDATANAAAGQPTSEKPAAPPPSPAVPKLAQPKTAAPAVPAAPAPPPVMEDWWLVKDASGNYGWVLSGRMDVDVPDSVAQYAEGQRIVGAYVLTTVHDENSDLPNHEVPEYVMLLEPMKYGLPFDYDQVRVFTWSRNHHRYETAFRLRPIQGFLPVNVTKIPGPTKDGAMVPAFGVKIAADSDVSIDPQTGVARPANLRTINFVLLDTVVRRVGPDMAPIPAMHSADEKKKDAKKVAAKKRK</sequence>
<protein>
    <submittedName>
        <fullName evidence="3">SH3 domain-containing protein</fullName>
    </submittedName>
</protein>
<keyword evidence="4" id="KW-1185">Reference proteome</keyword>
<dbReference type="EMBL" id="CP093313">
    <property type="protein sequence ID" value="UWZ81995.1"/>
    <property type="molecule type" value="Genomic_DNA"/>
</dbReference>
<evidence type="ECO:0000313" key="3">
    <source>
        <dbReference type="EMBL" id="UWZ81995.1"/>
    </source>
</evidence>
<dbReference type="Pfam" id="PF08239">
    <property type="entry name" value="SH3_3"/>
    <property type="match status" value="1"/>
</dbReference>
<feature type="domain" description="SH3b" evidence="2">
    <location>
        <begin position="38"/>
        <end position="75"/>
    </location>
</feature>
<proteinExistence type="predicted"/>
<name>A0A9J7BHS5_9BACT</name>
<dbReference type="InterPro" id="IPR003646">
    <property type="entry name" value="SH3-like_bac-type"/>
</dbReference>
<reference evidence="3" key="1">
    <citation type="submission" date="2021-04" db="EMBL/GenBank/DDBJ databases">
        <title>Phylogenetic analysis of Acidobacteriaceae.</title>
        <authorList>
            <person name="Qiu L."/>
            <person name="Zhang Q."/>
        </authorList>
    </citation>
    <scope>NUCLEOTIDE SEQUENCE</scope>
    <source>
        <strain evidence="3">DSM 25168</strain>
    </source>
</reference>
<feature type="compositionally biased region" description="Low complexity" evidence="1">
    <location>
        <begin position="177"/>
        <end position="190"/>
    </location>
</feature>
<feature type="region of interest" description="Disordered" evidence="1">
    <location>
        <begin position="142"/>
        <end position="194"/>
    </location>
</feature>
<accession>A0A9J7BHS5</accession>
<dbReference type="Proteomes" id="UP001059380">
    <property type="component" value="Chromosome"/>
</dbReference>
<organism evidence="3 4">
    <name type="scientific">Occallatibacter riparius</name>
    <dbReference type="NCBI Taxonomy" id="1002689"/>
    <lineage>
        <taxon>Bacteria</taxon>
        <taxon>Pseudomonadati</taxon>
        <taxon>Acidobacteriota</taxon>
        <taxon>Terriglobia</taxon>
        <taxon>Terriglobales</taxon>
        <taxon>Acidobacteriaceae</taxon>
        <taxon>Occallatibacter</taxon>
    </lineage>
</organism>
<gene>
    <name evidence="3" type="ORF">MOP44_15595</name>
</gene>
<evidence type="ECO:0000313" key="4">
    <source>
        <dbReference type="Proteomes" id="UP001059380"/>
    </source>
</evidence>
<evidence type="ECO:0000259" key="2">
    <source>
        <dbReference type="Pfam" id="PF08239"/>
    </source>
</evidence>
<dbReference type="RefSeq" id="WP_260791008.1">
    <property type="nucleotide sequence ID" value="NZ_CP093313.1"/>
</dbReference>
<dbReference type="KEGG" id="orp:MOP44_15595"/>
<feature type="compositionally biased region" description="Basic and acidic residues" evidence="1">
    <location>
        <begin position="376"/>
        <end position="386"/>
    </location>
</feature>
<dbReference type="Gene3D" id="2.30.30.40">
    <property type="entry name" value="SH3 Domains"/>
    <property type="match status" value="1"/>
</dbReference>
<feature type="region of interest" description="Disordered" evidence="1">
    <location>
        <begin position="369"/>
        <end position="393"/>
    </location>
</feature>
<evidence type="ECO:0000256" key="1">
    <source>
        <dbReference type="SAM" id="MobiDB-lite"/>
    </source>
</evidence>